<organism evidence="1 2">
    <name type="scientific">Dreissena polymorpha</name>
    <name type="common">Zebra mussel</name>
    <name type="synonym">Mytilus polymorpha</name>
    <dbReference type="NCBI Taxonomy" id="45954"/>
    <lineage>
        <taxon>Eukaryota</taxon>
        <taxon>Metazoa</taxon>
        <taxon>Spiralia</taxon>
        <taxon>Lophotrochozoa</taxon>
        <taxon>Mollusca</taxon>
        <taxon>Bivalvia</taxon>
        <taxon>Autobranchia</taxon>
        <taxon>Heteroconchia</taxon>
        <taxon>Euheterodonta</taxon>
        <taxon>Imparidentia</taxon>
        <taxon>Neoheterodontei</taxon>
        <taxon>Myida</taxon>
        <taxon>Dreissenoidea</taxon>
        <taxon>Dreissenidae</taxon>
        <taxon>Dreissena</taxon>
    </lineage>
</organism>
<name>A0A9D4LMD3_DREPO</name>
<dbReference type="Proteomes" id="UP000828390">
    <property type="component" value="Unassembled WGS sequence"/>
</dbReference>
<dbReference type="AlphaFoldDB" id="A0A9D4LMD3"/>
<keyword evidence="2" id="KW-1185">Reference proteome</keyword>
<accession>A0A9D4LMD3</accession>
<evidence type="ECO:0000313" key="2">
    <source>
        <dbReference type="Proteomes" id="UP000828390"/>
    </source>
</evidence>
<reference evidence="1" key="1">
    <citation type="journal article" date="2019" name="bioRxiv">
        <title>The Genome of the Zebra Mussel, Dreissena polymorpha: A Resource for Invasive Species Research.</title>
        <authorList>
            <person name="McCartney M.A."/>
            <person name="Auch B."/>
            <person name="Kono T."/>
            <person name="Mallez S."/>
            <person name="Zhang Y."/>
            <person name="Obille A."/>
            <person name="Becker A."/>
            <person name="Abrahante J.E."/>
            <person name="Garbe J."/>
            <person name="Badalamenti J.P."/>
            <person name="Herman A."/>
            <person name="Mangelson H."/>
            <person name="Liachko I."/>
            <person name="Sullivan S."/>
            <person name="Sone E.D."/>
            <person name="Koren S."/>
            <person name="Silverstein K.A.T."/>
            <person name="Beckman K.B."/>
            <person name="Gohl D.M."/>
        </authorList>
    </citation>
    <scope>NUCLEOTIDE SEQUENCE</scope>
    <source>
        <strain evidence="1">Duluth1</strain>
        <tissue evidence="1">Whole animal</tissue>
    </source>
</reference>
<comment type="caution">
    <text evidence="1">The sequence shown here is derived from an EMBL/GenBank/DDBJ whole genome shotgun (WGS) entry which is preliminary data.</text>
</comment>
<proteinExistence type="predicted"/>
<protein>
    <submittedName>
        <fullName evidence="1">Uncharacterized protein</fullName>
    </submittedName>
</protein>
<sequence length="182" mass="20193">MKDDQYQNTFKCNSVSKSSFHSIFDNAIQAPIVFDDNLILAQCTLAADTYINVESLPKNTHSPSQVSSKVHILLDTPCSSIITYICDSCLNYPSSPKTRHCRHTQPLQSTPVAQTDWMFQKAKNPYVSDDTISNLKDCQPNAFTAATLPGSDGDDVHRALPNSRSRTLPPTPLHAIRPFLKV</sequence>
<evidence type="ECO:0000313" key="1">
    <source>
        <dbReference type="EMBL" id="KAH3861188.1"/>
    </source>
</evidence>
<gene>
    <name evidence="1" type="ORF">DPMN_024117</name>
</gene>
<reference evidence="1" key="2">
    <citation type="submission" date="2020-11" db="EMBL/GenBank/DDBJ databases">
        <authorList>
            <person name="McCartney M.A."/>
            <person name="Auch B."/>
            <person name="Kono T."/>
            <person name="Mallez S."/>
            <person name="Becker A."/>
            <person name="Gohl D.M."/>
            <person name="Silverstein K.A.T."/>
            <person name="Koren S."/>
            <person name="Bechman K.B."/>
            <person name="Herman A."/>
            <person name="Abrahante J.E."/>
            <person name="Garbe J."/>
        </authorList>
    </citation>
    <scope>NUCLEOTIDE SEQUENCE</scope>
    <source>
        <strain evidence="1">Duluth1</strain>
        <tissue evidence="1">Whole animal</tissue>
    </source>
</reference>
<dbReference type="EMBL" id="JAIWYP010000002">
    <property type="protein sequence ID" value="KAH3861188.1"/>
    <property type="molecule type" value="Genomic_DNA"/>
</dbReference>